<proteinExistence type="predicted"/>
<evidence type="ECO:0000256" key="1">
    <source>
        <dbReference type="ARBA" id="ARBA00022485"/>
    </source>
</evidence>
<organism evidence="7">
    <name type="scientific">Yersinia enterocolitica W22703</name>
    <dbReference type="NCBI Taxonomy" id="913028"/>
    <lineage>
        <taxon>Bacteria</taxon>
        <taxon>Pseudomonadati</taxon>
        <taxon>Pseudomonadota</taxon>
        <taxon>Gammaproteobacteria</taxon>
        <taxon>Enterobacterales</taxon>
        <taxon>Yersiniaceae</taxon>
        <taxon>Yersinia</taxon>
    </lineage>
</organism>
<dbReference type="Pfam" id="PF08497">
    <property type="entry name" value="Radical_SAM_N"/>
    <property type="match status" value="1"/>
</dbReference>
<evidence type="ECO:0000259" key="6">
    <source>
        <dbReference type="Pfam" id="PF08497"/>
    </source>
</evidence>
<keyword evidence="4" id="KW-0408">Iron</keyword>
<name>F4N2X8_YEREN</name>
<reference evidence="7" key="1">
    <citation type="journal article" date="2011" name="BMC Genomics">
        <title>Shotgun sequencing of Yersinia enterocolitica strain W22703 (biotype 2, serotype O:9): genomic evidence for oscillation between invertebrates and mammals.</title>
        <authorList>
            <person name="Fuchs T.M."/>
            <person name="Brandt K."/>
            <person name="Starke M."/>
            <person name="Rattei T."/>
        </authorList>
    </citation>
    <scope>NUCLEOTIDE SEQUENCE</scope>
</reference>
<dbReference type="AlphaFoldDB" id="F4N2X8"/>
<evidence type="ECO:0000256" key="3">
    <source>
        <dbReference type="ARBA" id="ARBA00022723"/>
    </source>
</evidence>
<protein>
    <recommendedName>
        <fullName evidence="6">UPF0313 domain-containing protein</fullName>
    </recommendedName>
</protein>
<dbReference type="GO" id="GO:0051539">
    <property type="term" value="F:4 iron, 4 sulfur cluster binding"/>
    <property type="evidence" value="ECO:0007669"/>
    <property type="project" value="UniProtKB-KW"/>
</dbReference>
<evidence type="ECO:0000256" key="4">
    <source>
        <dbReference type="ARBA" id="ARBA00023004"/>
    </source>
</evidence>
<dbReference type="EMBL" id="FR718690">
    <property type="protein sequence ID" value="CBX72436.1"/>
    <property type="molecule type" value="Genomic_DNA"/>
</dbReference>
<evidence type="ECO:0000256" key="5">
    <source>
        <dbReference type="ARBA" id="ARBA00023014"/>
    </source>
</evidence>
<gene>
    <name evidence="7" type="ORF">YEW_HH31680</name>
</gene>
<keyword evidence="1" id="KW-0004">4Fe-4S</keyword>
<accession>F4N2X8</accession>
<dbReference type="PANTHER" id="PTHR32331:SF0">
    <property type="entry name" value="UPF0313 PROTEIN YGIQ"/>
    <property type="match status" value="1"/>
</dbReference>
<evidence type="ECO:0000313" key="7">
    <source>
        <dbReference type="EMBL" id="CBX72436.1"/>
    </source>
</evidence>
<evidence type="ECO:0000256" key="2">
    <source>
        <dbReference type="ARBA" id="ARBA00022691"/>
    </source>
</evidence>
<dbReference type="GO" id="GO:0046872">
    <property type="term" value="F:metal ion binding"/>
    <property type="evidence" value="ECO:0007669"/>
    <property type="project" value="UniProtKB-KW"/>
</dbReference>
<feature type="domain" description="UPF0313" evidence="6">
    <location>
        <begin position="28"/>
        <end position="88"/>
    </location>
</feature>
<dbReference type="InterPro" id="IPR022946">
    <property type="entry name" value="UPF0313"/>
</dbReference>
<keyword evidence="5" id="KW-0411">Iron-sulfur</keyword>
<dbReference type="InterPro" id="IPR013704">
    <property type="entry name" value="UPF0313_N"/>
</dbReference>
<dbReference type="PANTHER" id="PTHR32331">
    <property type="entry name" value="UPF0313 PROTEIN YGIQ"/>
    <property type="match status" value="1"/>
</dbReference>
<sequence length="115" mass="12962">MSTSLIQPERDLFSYQPYWAECYGTAPFLPMSRAEMDILGWDSCDIIVITGDAYVDHPSFGMAIIGRMLEAQGFRVGIIAQPDWTNKTISCDWGAESILRSHGGQYGFDDQPLYR</sequence>
<keyword evidence="3" id="KW-0479">Metal-binding</keyword>
<keyword evidence="2" id="KW-0949">S-adenosyl-L-methionine</keyword>